<organism evidence="2 3">
    <name type="scientific">Acer saccharum</name>
    <name type="common">Sugar maple</name>
    <dbReference type="NCBI Taxonomy" id="4024"/>
    <lineage>
        <taxon>Eukaryota</taxon>
        <taxon>Viridiplantae</taxon>
        <taxon>Streptophyta</taxon>
        <taxon>Embryophyta</taxon>
        <taxon>Tracheophyta</taxon>
        <taxon>Spermatophyta</taxon>
        <taxon>Magnoliopsida</taxon>
        <taxon>eudicotyledons</taxon>
        <taxon>Gunneridae</taxon>
        <taxon>Pentapetalae</taxon>
        <taxon>rosids</taxon>
        <taxon>malvids</taxon>
        <taxon>Sapindales</taxon>
        <taxon>Sapindaceae</taxon>
        <taxon>Hippocastanoideae</taxon>
        <taxon>Acereae</taxon>
        <taxon>Acer</taxon>
    </lineage>
</organism>
<name>A0AA39S2Q9_ACESA</name>
<dbReference type="InterPro" id="IPR040387">
    <property type="entry name" value="RIN4/NOI4"/>
</dbReference>
<protein>
    <recommendedName>
        <fullName evidence="1">RIN4 pathogenic type III effector avirulence factor Avr cleavage site domain-containing protein</fullName>
    </recommendedName>
</protein>
<reference evidence="2" key="1">
    <citation type="journal article" date="2022" name="Plant J.">
        <title>Strategies of tolerance reflected in two North American maple genomes.</title>
        <authorList>
            <person name="McEvoy S.L."/>
            <person name="Sezen U.U."/>
            <person name="Trouern-Trend A."/>
            <person name="McMahon S.M."/>
            <person name="Schaberg P.G."/>
            <person name="Yang J."/>
            <person name="Wegrzyn J.L."/>
            <person name="Swenson N.G."/>
        </authorList>
    </citation>
    <scope>NUCLEOTIDE SEQUENCE</scope>
    <source>
        <strain evidence="2">NS2018</strain>
    </source>
</reference>
<sequence>MWEAKLLPGLYMFSTVPVMRYYATNVIHNANCVVTSEHACVELHVAFIKILLFNKLLHFLYIWKLYFGTEDKGRPLPKFCEWDVNDTSSAEGFTVIFNKARNEKKTGGTKPDSPAKNESQYKHRAVLGNPQSFEPLTNVVQIECCEGLPPTLISVPAMERNALQNIYITQSVTFQVKGIKREENM</sequence>
<dbReference type="PANTHER" id="PTHR33159">
    <property type="entry name" value="RPM1-INTERACTING PROTEIN 4 (RIN4) FAMILY PROTEIN"/>
    <property type="match status" value="1"/>
</dbReference>
<dbReference type="Pfam" id="PF05627">
    <property type="entry name" value="AvrRpt-cleavage"/>
    <property type="match status" value="1"/>
</dbReference>
<dbReference type="EMBL" id="JAUESC010000381">
    <property type="protein sequence ID" value="KAK0589126.1"/>
    <property type="molecule type" value="Genomic_DNA"/>
</dbReference>
<dbReference type="InterPro" id="IPR008700">
    <property type="entry name" value="TypeIII_avirulence_cleave"/>
</dbReference>
<gene>
    <name evidence="2" type="ORF">LWI29_010033</name>
</gene>
<evidence type="ECO:0000313" key="3">
    <source>
        <dbReference type="Proteomes" id="UP001168877"/>
    </source>
</evidence>
<comment type="caution">
    <text evidence="2">The sequence shown here is derived from an EMBL/GenBank/DDBJ whole genome shotgun (WGS) entry which is preliminary data.</text>
</comment>
<dbReference type="Proteomes" id="UP001168877">
    <property type="component" value="Unassembled WGS sequence"/>
</dbReference>
<proteinExistence type="predicted"/>
<dbReference type="AlphaFoldDB" id="A0AA39S2Q9"/>
<evidence type="ECO:0000259" key="1">
    <source>
        <dbReference type="Pfam" id="PF05627"/>
    </source>
</evidence>
<evidence type="ECO:0000313" key="2">
    <source>
        <dbReference type="EMBL" id="KAK0589126.1"/>
    </source>
</evidence>
<accession>A0AA39S2Q9</accession>
<reference evidence="2" key="2">
    <citation type="submission" date="2023-06" db="EMBL/GenBank/DDBJ databases">
        <authorList>
            <person name="Swenson N.G."/>
            <person name="Wegrzyn J.L."/>
            <person name="Mcevoy S.L."/>
        </authorList>
    </citation>
    <scope>NUCLEOTIDE SEQUENCE</scope>
    <source>
        <strain evidence="2">NS2018</strain>
        <tissue evidence="2">Leaf</tissue>
    </source>
</reference>
<keyword evidence="3" id="KW-1185">Reference proteome</keyword>
<dbReference type="GO" id="GO:0005886">
    <property type="term" value="C:plasma membrane"/>
    <property type="evidence" value="ECO:0007669"/>
    <property type="project" value="TreeGrafter"/>
</dbReference>
<feature type="domain" description="RIN4 pathogenic type III effector avirulence factor Avr cleavage site" evidence="1">
    <location>
        <begin position="72"/>
        <end position="105"/>
    </location>
</feature>
<dbReference type="PANTHER" id="PTHR33159:SF35">
    <property type="entry name" value="RPM1-INTERACTING PROTEIN 4 (RIN4) FAMILY PROTEIN"/>
    <property type="match status" value="1"/>
</dbReference>